<evidence type="ECO:0000256" key="1">
    <source>
        <dbReference type="SAM" id="MobiDB-lite"/>
    </source>
</evidence>
<feature type="compositionally biased region" description="Pro residues" evidence="1">
    <location>
        <begin position="1152"/>
        <end position="1164"/>
    </location>
</feature>
<feature type="region of interest" description="Disordered" evidence="1">
    <location>
        <begin position="40"/>
        <end position="194"/>
    </location>
</feature>
<organism evidence="2 3">
    <name type="scientific">Meira miltonrushii</name>
    <dbReference type="NCBI Taxonomy" id="1280837"/>
    <lineage>
        <taxon>Eukaryota</taxon>
        <taxon>Fungi</taxon>
        <taxon>Dikarya</taxon>
        <taxon>Basidiomycota</taxon>
        <taxon>Ustilaginomycotina</taxon>
        <taxon>Exobasidiomycetes</taxon>
        <taxon>Exobasidiales</taxon>
        <taxon>Brachybasidiaceae</taxon>
        <taxon>Meira</taxon>
    </lineage>
</organism>
<feature type="compositionally biased region" description="Basic and acidic residues" evidence="1">
    <location>
        <begin position="805"/>
        <end position="820"/>
    </location>
</feature>
<evidence type="ECO:0000313" key="3">
    <source>
        <dbReference type="Proteomes" id="UP000245771"/>
    </source>
</evidence>
<feature type="region of interest" description="Disordered" evidence="1">
    <location>
        <begin position="916"/>
        <end position="943"/>
    </location>
</feature>
<feature type="region of interest" description="Disordered" evidence="1">
    <location>
        <begin position="281"/>
        <end position="381"/>
    </location>
</feature>
<evidence type="ECO:0000313" key="2">
    <source>
        <dbReference type="EMBL" id="PWN36073.1"/>
    </source>
</evidence>
<accession>A0A316VIC4</accession>
<name>A0A316VIC4_9BASI</name>
<keyword evidence="3" id="KW-1185">Reference proteome</keyword>
<dbReference type="InParanoid" id="A0A316VIC4"/>
<feature type="compositionally biased region" description="Low complexity" evidence="1">
    <location>
        <begin position="143"/>
        <end position="157"/>
    </location>
</feature>
<feature type="compositionally biased region" description="Polar residues" evidence="1">
    <location>
        <begin position="320"/>
        <end position="340"/>
    </location>
</feature>
<dbReference type="RefSeq" id="XP_025356375.1">
    <property type="nucleotide sequence ID" value="XM_025502449.1"/>
</dbReference>
<dbReference type="EMBL" id="KZ819603">
    <property type="protein sequence ID" value="PWN36073.1"/>
    <property type="molecule type" value="Genomic_DNA"/>
</dbReference>
<feature type="region of interest" description="Disordered" evidence="1">
    <location>
        <begin position="403"/>
        <end position="482"/>
    </location>
</feature>
<feature type="compositionally biased region" description="Low complexity" evidence="1">
    <location>
        <begin position="1293"/>
        <end position="1304"/>
    </location>
</feature>
<feature type="compositionally biased region" description="Basic and acidic residues" evidence="1">
    <location>
        <begin position="777"/>
        <end position="792"/>
    </location>
</feature>
<feature type="compositionally biased region" description="Polar residues" evidence="1">
    <location>
        <begin position="439"/>
        <end position="449"/>
    </location>
</feature>
<dbReference type="OrthoDB" id="10399927at2759"/>
<dbReference type="GeneID" id="37024230"/>
<feature type="compositionally biased region" description="Pro residues" evidence="1">
    <location>
        <begin position="1105"/>
        <end position="1115"/>
    </location>
</feature>
<reference evidence="2 3" key="1">
    <citation type="journal article" date="2018" name="Mol. Biol. Evol.">
        <title>Broad Genomic Sampling Reveals a Smut Pathogenic Ancestry of the Fungal Clade Ustilaginomycotina.</title>
        <authorList>
            <person name="Kijpornyongpan T."/>
            <person name="Mondo S.J."/>
            <person name="Barry K."/>
            <person name="Sandor L."/>
            <person name="Lee J."/>
            <person name="Lipzen A."/>
            <person name="Pangilinan J."/>
            <person name="LaButti K."/>
            <person name="Hainaut M."/>
            <person name="Henrissat B."/>
            <person name="Grigoriev I.V."/>
            <person name="Spatafora J.W."/>
            <person name="Aime M.C."/>
        </authorList>
    </citation>
    <scope>NUCLEOTIDE SEQUENCE [LARGE SCALE GENOMIC DNA]</scope>
    <source>
        <strain evidence="2 3">MCA 3882</strain>
    </source>
</reference>
<feature type="region of interest" description="Disordered" evidence="1">
    <location>
        <begin position="651"/>
        <end position="686"/>
    </location>
</feature>
<dbReference type="Proteomes" id="UP000245771">
    <property type="component" value="Unassembled WGS sequence"/>
</dbReference>
<proteinExistence type="predicted"/>
<feature type="compositionally biased region" description="Polar residues" evidence="1">
    <location>
        <begin position="729"/>
        <end position="743"/>
    </location>
</feature>
<feature type="region of interest" description="Disordered" evidence="1">
    <location>
        <begin position="1097"/>
        <end position="1186"/>
    </location>
</feature>
<feature type="region of interest" description="Disordered" evidence="1">
    <location>
        <begin position="1283"/>
        <end position="1329"/>
    </location>
</feature>
<feature type="region of interest" description="Disordered" evidence="1">
    <location>
        <begin position="524"/>
        <end position="553"/>
    </location>
</feature>
<feature type="compositionally biased region" description="Low complexity" evidence="1">
    <location>
        <begin position="113"/>
        <end position="126"/>
    </location>
</feature>
<feature type="compositionally biased region" description="Low complexity" evidence="1">
    <location>
        <begin position="349"/>
        <end position="360"/>
    </location>
</feature>
<feature type="compositionally biased region" description="Basic and acidic residues" evidence="1">
    <location>
        <begin position="281"/>
        <end position="290"/>
    </location>
</feature>
<feature type="compositionally biased region" description="Low complexity" evidence="1">
    <location>
        <begin position="920"/>
        <end position="932"/>
    </location>
</feature>
<feature type="compositionally biased region" description="Acidic residues" evidence="1">
    <location>
        <begin position="794"/>
        <end position="804"/>
    </location>
</feature>
<feature type="region of interest" description="Disordered" evidence="1">
    <location>
        <begin position="711"/>
        <end position="850"/>
    </location>
</feature>
<feature type="region of interest" description="Disordered" evidence="1">
    <location>
        <begin position="211"/>
        <end position="246"/>
    </location>
</feature>
<feature type="region of interest" description="Disordered" evidence="1">
    <location>
        <begin position="865"/>
        <end position="900"/>
    </location>
</feature>
<feature type="compositionally biased region" description="Low complexity" evidence="1">
    <location>
        <begin position="177"/>
        <end position="188"/>
    </location>
</feature>
<feature type="compositionally biased region" description="Basic and acidic residues" evidence="1">
    <location>
        <begin position="652"/>
        <end position="663"/>
    </location>
</feature>
<protein>
    <submittedName>
        <fullName evidence="2">Uncharacterized protein</fullName>
    </submittedName>
</protein>
<sequence length="1344" mass="148416">MSTFSKPLPVPPHKMIPCIDGSEDMEELEFTLREAEVIALSKPRRPSEPSTLPNAKAFQVLGINTRSTFDQDSDSDEGEQTDHSSSSNHHGTVRSKSPSFMSSFSKRLHKKSPSIGGSSTSSFRRGGSIDDHVGYRSSIDEFSGSSVRSSEDSSLGGFFRRTSKDHPKTAEQVPPRSSSMQNQMQNSNPVRKSSLIDTRAAISAGWMRGPAAEWPYKPRKKGSRAKKIPSIIPPSHNPSKSLIPASSPALTAEFTDLYRDETDCEDEAEWAITVEDRSNSIDHQIIDDRLPGAFSNYNRLPEDVRKRQFASKSRQKQHQRTFSTDNESNASFSTKSSRYSTKADFERFSSSGSSTSHTSGVPSLMGSSEKHDSLDSSSIWSCTTGRSSKMETIATPFDLRKFHQNSPPLCPPPKEALPPIPTGEKAWHPKMATPPLLHSISSTQRASPKSSRERSNGRPLLLKADKDQDINTIRNENAHTPRIRPKARGAKIGEEFYSEELMSTLPKLITTDNPRHAIIECEQDQNESEGHHKQPTFGIPRPAPSPPDGSGAVVRTHQPAVRNLPAIVTTRASTPAVSLQVNPLEAEQKEEVAYPKKEQDRMETLFLGTQDSPDERLPEERKAAFETAVRRLDGTIPDQDVTEEGINNYFDGQEKQSKEHASDESSQDQDEDDLAKHANDVPSPDTVARMVEQLLKEVPCSPLGKTISQIIEDEKITSPTEPDFPARSDSPTYAASISSTMTDSSLVPSYYLRSPSLPSSGEESGFVLTFEAEETPIEEKLEENVIEEKPEQEAIAEQEEEQRQEEENRRGEAQEQKGENGEEDDDNKAFHEQIHDFLQPDETPSFEFDEYMNKKKPCSMISLKSPLIPDFDRSSSPELSSKGGEDDDSKDSLAQRHGFSTPLHLIKDKITFDGDYDAPSLSSSPSSSEISSNMEQIAEEDRAIRTMEDALDQILSDLPPMCLKTIEPLSPLRLLDGTIPSALNTPKVDAFTPNTALQHTFPKSPAPKALNVYKTNTRYSTSLSRPRPNKLLDPTTPRSLFPRGPITPRSPKPRKEAPLPMAVSQATIDDAPMQLDMDFDASPMSMAAFIPSDSPFKKQDLIPSSPFPTPLPDWPETPVVRENDEEQAGVQSPIPFLPQLSSGPKRAELPRSPLPSEVPLPRSPKPSTKMTLDSLKPRVQPPNSTLQIPSTARELYNHSTPLSPFAKDVAISAPCTPRSPLSLRALRSAKPIEQHPSSKTAQRTDTRKVYLAASPSMSIQSNQNPAMFVPSSMHQVRNIPAPLVSTPKTDKVSNPTSPTHSPSSKSPPPRTPKSPKRYSNNQCSTPLTAAKANVMQTKRYVLPI</sequence>
<feature type="compositionally biased region" description="Basic residues" evidence="1">
    <location>
        <begin position="217"/>
        <end position="227"/>
    </location>
</feature>
<feature type="region of interest" description="Disordered" evidence="1">
    <location>
        <begin position="1019"/>
        <end position="1058"/>
    </location>
</feature>
<feature type="compositionally biased region" description="Low complexity" evidence="1">
    <location>
        <begin position="95"/>
        <end position="105"/>
    </location>
</feature>
<feature type="compositionally biased region" description="Pro residues" evidence="1">
    <location>
        <begin position="408"/>
        <end position="421"/>
    </location>
</feature>
<feature type="compositionally biased region" description="Basic residues" evidence="1">
    <location>
        <begin position="307"/>
        <end position="319"/>
    </location>
</feature>
<feature type="compositionally biased region" description="Low complexity" evidence="1">
    <location>
        <begin position="744"/>
        <end position="765"/>
    </location>
</feature>
<gene>
    <name evidence="2" type="ORF">FA14DRAFT_51539</name>
</gene>